<protein>
    <recommendedName>
        <fullName evidence="2">DUF6534 domain-containing protein</fullName>
    </recommendedName>
</protein>
<feature type="transmembrane region" description="Helical" evidence="1">
    <location>
        <begin position="267"/>
        <end position="295"/>
    </location>
</feature>
<feature type="transmembrane region" description="Helical" evidence="1">
    <location>
        <begin position="234"/>
        <end position="255"/>
    </location>
</feature>
<feature type="transmembrane region" description="Helical" evidence="1">
    <location>
        <begin position="121"/>
        <end position="144"/>
    </location>
</feature>
<feature type="transmembrane region" description="Helical" evidence="1">
    <location>
        <begin position="85"/>
        <end position="109"/>
    </location>
</feature>
<gene>
    <name evidence="3" type="ORF">SERLADRAFT_414560</name>
</gene>
<evidence type="ECO:0000256" key="1">
    <source>
        <dbReference type="SAM" id="Phobius"/>
    </source>
</evidence>
<feature type="transmembrane region" description="Helical" evidence="1">
    <location>
        <begin position="164"/>
        <end position="181"/>
    </location>
</feature>
<dbReference type="EMBL" id="GL945432">
    <property type="protein sequence ID" value="EGO26595.1"/>
    <property type="molecule type" value="Genomic_DNA"/>
</dbReference>
<keyword evidence="1" id="KW-0812">Transmembrane</keyword>
<dbReference type="GeneID" id="18813288"/>
<evidence type="ECO:0000259" key="2">
    <source>
        <dbReference type="Pfam" id="PF20152"/>
    </source>
</evidence>
<dbReference type="OrthoDB" id="2971182at2759"/>
<organism>
    <name type="scientific">Serpula lacrymans var. lacrymans (strain S7.9)</name>
    <name type="common">Dry rot fungus</name>
    <dbReference type="NCBI Taxonomy" id="578457"/>
    <lineage>
        <taxon>Eukaryota</taxon>
        <taxon>Fungi</taxon>
        <taxon>Dikarya</taxon>
        <taxon>Basidiomycota</taxon>
        <taxon>Agaricomycotina</taxon>
        <taxon>Agaricomycetes</taxon>
        <taxon>Agaricomycetidae</taxon>
        <taxon>Boletales</taxon>
        <taxon>Coniophorineae</taxon>
        <taxon>Serpulaceae</taxon>
        <taxon>Serpula</taxon>
    </lineage>
</organism>
<accession>F8NQI9</accession>
<feature type="transmembrane region" description="Helical" evidence="1">
    <location>
        <begin position="193"/>
        <end position="214"/>
    </location>
</feature>
<dbReference type="PANTHER" id="PTHR40465:SF1">
    <property type="entry name" value="DUF6534 DOMAIN-CONTAINING PROTEIN"/>
    <property type="match status" value="1"/>
</dbReference>
<dbReference type="InterPro" id="IPR045339">
    <property type="entry name" value="DUF6534"/>
</dbReference>
<feature type="transmembrane region" description="Helical" evidence="1">
    <location>
        <begin position="44"/>
        <end position="65"/>
    </location>
</feature>
<sequence>MQGTLVYYLFCQRDVLVLVSSSLCSRMSLSKQYPWCTGQLSSPLFSAFMVTPPLSFWPSFLPIFFFSPIHAPFLCIMNEVSSIMASHFIGVALSSLFYGITLVQTWYYFRTYHNDALSMKLLVGFLWILDTAQLFLVSISIYHYTITWRGMPDVMSRVSKEFEAAMAVTATIAFFVQLAYAHRIWRLSFHDVYLTSAIVTLSIIALGCGGALVAKTIRYPLWNDSRPSNLPASIFFVSTIACDVLIATSQVYLFHKSRSGIGRLGGLITKLTVLVVNVGLITSVDITIFLILFLACPQNGIFLIPYLLLSNCYLNSFLSLVNSRTLLRELATNNYYYDSKQAGLDYTHALPMGLIWMSASCFSSIDQD</sequence>
<feature type="transmembrane region" description="Helical" evidence="1">
    <location>
        <begin position="301"/>
        <end position="321"/>
    </location>
</feature>
<evidence type="ECO:0000313" key="3">
    <source>
        <dbReference type="EMBL" id="EGO26595.1"/>
    </source>
</evidence>
<dbReference type="HOGENOM" id="CLU_046025_5_1_1"/>
<feature type="domain" description="DUF6534" evidence="2">
    <location>
        <begin position="240"/>
        <end position="324"/>
    </location>
</feature>
<name>F8NQI9_SERL9</name>
<dbReference type="RefSeq" id="XP_007316768.1">
    <property type="nucleotide sequence ID" value="XM_007316706.1"/>
</dbReference>
<reference evidence="3" key="1">
    <citation type="submission" date="2011-04" db="EMBL/GenBank/DDBJ databases">
        <title>Evolution of plant cell wall degrading machinery underlies the functional diversity of forest fungi.</title>
        <authorList>
            <consortium name="US DOE Joint Genome Institute (JGI-PGF)"/>
            <person name="Eastwood D.C."/>
            <person name="Floudas D."/>
            <person name="Binder M."/>
            <person name="Majcherczyk A."/>
            <person name="Schneider P."/>
            <person name="Aerts A."/>
            <person name="Asiegbu F.O."/>
            <person name="Baker S.E."/>
            <person name="Barry K."/>
            <person name="Bendiksby M."/>
            <person name="Blumentritt M."/>
            <person name="Coutinho P.M."/>
            <person name="Cullen D."/>
            <person name="Cullen D."/>
            <person name="Gathman A."/>
            <person name="Goodell B."/>
            <person name="Henrissat B."/>
            <person name="Ihrmark K."/>
            <person name="Kauserud H."/>
            <person name="Kohler A."/>
            <person name="LaButti K."/>
            <person name="Lapidus A."/>
            <person name="Lavin J.L."/>
            <person name="Lee Y.-H."/>
            <person name="Lindquist E."/>
            <person name="Lilly W."/>
            <person name="Lucas S."/>
            <person name="Morin E."/>
            <person name="Murat C."/>
            <person name="Oguiza J.A."/>
            <person name="Park J."/>
            <person name="Pisabarro A.G."/>
            <person name="Riley R."/>
            <person name="Rosling A."/>
            <person name="Salamov A."/>
            <person name="Schmidt O."/>
            <person name="Schmutz J."/>
            <person name="Skrede I."/>
            <person name="Stenlid J."/>
            <person name="Wiebenga A."/>
            <person name="Xie X."/>
            <person name="Kues U."/>
            <person name="Hibbett D.S."/>
            <person name="Hoffmeister D."/>
            <person name="Hogberg N."/>
            <person name="Martin F."/>
            <person name="Grigoriev I.V."/>
            <person name="Watkinson S.C."/>
        </authorList>
    </citation>
    <scope>NUCLEOTIDE SEQUENCE</scope>
    <source>
        <strain evidence="3">S7.9</strain>
    </source>
</reference>
<dbReference type="Proteomes" id="UP000008064">
    <property type="component" value="Unassembled WGS sequence"/>
</dbReference>
<keyword evidence="1" id="KW-1133">Transmembrane helix</keyword>
<proteinExistence type="predicted"/>
<dbReference type="PANTHER" id="PTHR40465">
    <property type="entry name" value="CHROMOSOME 1, WHOLE GENOME SHOTGUN SEQUENCE"/>
    <property type="match status" value="1"/>
</dbReference>
<dbReference type="Pfam" id="PF20152">
    <property type="entry name" value="DUF6534"/>
    <property type="match status" value="1"/>
</dbReference>
<keyword evidence="1" id="KW-0472">Membrane</keyword>
<dbReference type="KEGG" id="sla:SERLADRAFT_414560"/>
<dbReference type="AlphaFoldDB" id="F8NQI9"/>